<gene>
    <name evidence="5" type="ORF">BAE44_0015068</name>
</gene>
<proteinExistence type="inferred from homology"/>
<protein>
    <submittedName>
        <fullName evidence="5">Transcription factor APG</fullName>
    </submittedName>
</protein>
<dbReference type="GO" id="GO:0046983">
    <property type="term" value="F:protein dimerization activity"/>
    <property type="evidence" value="ECO:0007669"/>
    <property type="project" value="InterPro"/>
</dbReference>
<reference evidence="5 6" key="1">
    <citation type="submission" date="2016-09" db="EMBL/GenBank/DDBJ databases">
        <title>The draft genome of Dichanthelium oligosanthes: A C3 panicoid grass species.</title>
        <authorList>
            <person name="Studer A.J."/>
            <person name="Schnable J.C."/>
            <person name="Brutnell T.P."/>
        </authorList>
    </citation>
    <scope>NUCLEOTIDE SEQUENCE [LARGE SCALE GENOMIC DNA]</scope>
    <source>
        <strain evidence="6">cv. Kellogg 1175</strain>
        <tissue evidence="5">Leaf</tissue>
    </source>
</reference>
<keyword evidence="3" id="KW-0804">Transcription</keyword>
<dbReference type="InterPro" id="IPR044273">
    <property type="entry name" value="PIF3-like"/>
</dbReference>
<evidence type="ECO:0000256" key="4">
    <source>
        <dbReference type="SAM" id="MobiDB-lite"/>
    </source>
</evidence>
<dbReference type="InterPro" id="IPR036638">
    <property type="entry name" value="HLH_DNA-bd_sf"/>
</dbReference>
<evidence type="ECO:0000313" key="5">
    <source>
        <dbReference type="EMBL" id="OEL23913.1"/>
    </source>
</evidence>
<comment type="caution">
    <text evidence="5">The sequence shown here is derived from an EMBL/GenBank/DDBJ whole genome shotgun (WGS) entry which is preliminary data.</text>
</comment>
<feature type="region of interest" description="Disordered" evidence="4">
    <location>
        <begin position="110"/>
        <end position="140"/>
    </location>
</feature>
<evidence type="ECO:0000256" key="2">
    <source>
        <dbReference type="ARBA" id="ARBA00023015"/>
    </source>
</evidence>
<dbReference type="STRING" id="888268.A0A1E5VFK2"/>
<feature type="compositionally biased region" description="Low complexity" evidence="4">
    <location>
        <begin position="114"/>
        <end position="133"/>
    </location>
</feature>
<keyword evidence="6" id="KW-1185">Reference proteome</keyword>
<dbReference type="OrthoDB" id="690068at2759"/>
<dbReference type="AlphaFoldDB" id="A0A1E5VFK2"/>
<keyword evidence="2" id="KW-0805">Transcription regulation</keyword>
<feature type="region of interest" description="Disordered" evidence="4">
    <location>
        <begin position="257"/>
        <end position="310"/>
    </location>
</feature>
<organism evidence="5 6">
    <name type="scientific">Dichanthelium oligosanthes</name>
    <dbReference type="NCBI Taxonomy" id="888268"/>
    <lineage>
        <taxon>Eukaryota</taxon>
        <taxon>Viridiplantae</taxon>
        <taxon>Streptophyta</taxon>
        <taxon>Embryophyta</taxon>
        <taxon>Tracheophyta</taxon>
        <taxon>Spermatophyta</taxon>
        <taxon>Magnoliopsida</taxon>
        <taxon>Liliopsida</taxon>
        <taxon>Poales</taxon>
        <taxon>Poaceae</taxon>
        <taxon>PACMAD clade</taxon>
        <taxon>Panicoideae</taxon>
        <taxon>Panicodae</taxon>
        <taxon>Paniceae</taxon>
        <taxon>Dichantheliinae</taxon>
        <taxon>Dichanthelium</taxon>
    </lineage>
</organism>
<evidence type="ECO:0000256" key="1">
    <source>
        <dbReference type="ARBA" id="ARBA00005510"/>
    </source>
</evidence>
<name>A0A1E5VFK2_9POAL</name>
<dbReference type="Gene3D" id="4.10.280.10">
    <property type="entry name" value="Helix-loop-helix DNA-binding domain"/>
    <property type="match status" value="1"/>
</dbReference>
<dbReference type="EMBL" id="LWDX02041181">
    <property type="protein sequence ID" value="OEL23913.1"/>
    <property type="molecule type" value="Genomic_DNA"/>
</dbReference>
<feature type="compositionally biased region" description="Low complexity" evidence="4">
    <location>
        <begin position="428"/>
        <end position="441"/>
    </location>
</feature>
<dbReference type="GO" id="GO:0003700">
    <property type="term" value="F:DNA-binding transcription factor activity"/>
    <property type="evidence" value="ECO:0007669"/>
    <property type="project" value="InterPro"/>
</dbReference>
<sequence>TAPGDELAELLWDNGPALRRAPPPFQPFTCSAAGSSRAHELKRHAAAGMGSVPLGLHDAVGLAGLTVHDDDDDAVPWLHCPVVDDGDGDMAPLPQEYCAGLLSEYSGLPAAPPASHGAAVPASRAAPPEAAEVNQAPPPSGEGVMNFTFFSRPLQRPQASAAATATASNPVESTVVQAATNRLRSTPLFSEQRMAWLQPPKGPRATAAAAPPAPQARPLPPDHGHGEVAAVTQRRLQPEARAPDAAAATAVVTASSVCSGNGDRSQHKRSSHQQLADCSVSPDEDLDDEGGAMRRSAARSNKRSRTAEVHNLSERIDKASMLEEAIEYLKTLQLQVQMMSMGTGLCVPPMLLPAMQMPHPMAHFPHLGMGLGFGMGAAAAFDMARVAVAHFPCPPMAMPPGPMFGVPGQAMPSPAAVFAHMTGSGAAPAEQMEAAAAAPPARRGSEADHPPAPVVAQELQHPKQT</sequence>
<feature type="region of interest" description="Disordered" evidence="4">
    <location>
        <begin position="200"/>
        <end position="226"/>
    </location>
</feature>
<evidence type="ECO:0000256" key="3">
    <source>
        <dbReference type="ARBA" id="ARBA00023163"/>
    </source>
</evidence>
<dbReference type="PANTHER" id="PTHR46807">
    <property type="entry name" value="TRANSCRIPTION FACTOR PIF3"/>
    <property type="match status" value="1"/>
</dbReference>
<feature type="non-terminal residue" evidence="5">
    <location>
        <position position="1"/>
    </location>
</feature>
<dbReference type="Proteomes" id="UP000095767">
    <property type="component" value="Unassembled WGS sequence"/>
</dbReference>
<feature type="region of interest" description="Disordered" evidence="4">
    <location>
        <begin position="428"/>
        <end position="465"/>
    </location>
</feature>
<evidence type="ECO:0000313" key="6">
    <source>
        <dbReference type="Proteomes" id="UP000095767"/>
    </source>
</evidence>
<dbReference type="SUPFAM" id="SSF47459">
    <property type="entry name" value="HLH, helix-loop-helix DNA-binding domain"/>
    <property type="match status" value="1"/>
</dbReference>
<comment type="similarity">
    <text evidence="1">Belongs to the bHLH protein family.</text>
</comment>
<dbReference type="PANTHER" id="PTHR46807:SF6">
    <property type="entry name" value="TRANSCRIPTION FACTOR APG"/>
    <property type="match status" value="1"/>
</dbReference>
<accession>A0A1E5VFK2</accession>